<dbReference type="Pfam" id="PF03096">
    <property type="entry name" value="Ndr"/>
    <property type="match status" value="1"/>
</dbReference>
<feature type="compositionally biased region" description="Low complexity" evidence="2">
    <location>
        <begin position="232"/>
        <end position="245"/>
    </location>
</feature>
<reference evidence="4" key="3">
    <citation type="submission" date="2015-06" db="UniProtKB">
        <authorList>
            <consortium name="EnsemblMetazoa"/>
        </authorList>
    </citation>
    <scope>IDENTIFICATION</scope>
</reference>
<dbReference type="EnsemblMetazoa" id="HelroT183923">
    <property type="protein sequence ID" value="HelroP183923"/>
    <property type="gene ID" value="HelroG183923"/>
</dbReference>
<dbReference type="PANTHER" id="PTHR11034">
    <property type="entry name" value="N-MYC DOWNSTREAM REGULATED"/>
    <property type="match status" value="1"/>
</dbReference>
<dbReference type="CTD" id="20209258"/>
<dbReference type="InterPro" id="IPR029058">
    <property type="entry name" value="AB_hydrolase_fold"/>
</dbReference>
<feature type="region of interest" description="Disordered" evidence="2">
    <location>
        <begin position="224"/>
        <end position="245"/>
    </location>
</feature>
<name>T1FKA9_HELRO</name>
<dbReference type="HOGENOM" id="CLU_1134612_0_0_1"/>
<evidence type="ECO:0000256" key="2">
    <source>
        <dbReference type="SAM" id="MobiDB-lite"/>
    </source>
</evidence>
<comment type="similarity">
    <text evidence="1">Belongs to the NDRG family.</text>
</comment>
<evidence type="ECO:0000313" key="4">
    <source>
        <dbReference type="EnsemblMetazoa" id="HelroP183923"/>
    </source>
</evidence>
<protein>
    <submittedName>
        <fullName evidence="3 4">Uncharacterized protein</fullName>
    </submittedName>
</protein>
<dbReference type="EMBL" id="AMQM01009078">
    <property type="status" value="NOT_ANNOTATED_CDS"/>
    <property type="molecule type" value="Genomic_DNA"/>
</dbReference>
<evidence type="ECO:0000256" key="1">
    <source>
        <dbReference type="ARBA" id="ARBA00005598"/>
    </source>
</evidence>
<dbReference type="GO" id="GO:0005737">
    <property type="term" value="C:cytoplasm"/>
    <property type="evidence" value="ECO:0000318"/>
    <property type="project" value="GO_Central"/>
</dbReference>
<evidence type="ECO:0000313" key="3">
    <source>
        <dbReference type="EMBL" id="ESO09706.1"/>
    </source>
</evidence>
<dbReference type="GO" id="GO:0007165">
    <property type="term" value="P:signal transduction"/>
    <property type="evidence" value="ECO:0000318"/>
    <property type="project" value="GO_Central"/>
</dbReference>
<keyword evidence="5" id="KW-1185">Reference proteome</keyword>
<dbReference type="InParanoid" id="T1FKA9"/>
<reference evidence="3 5" key="2">
    <citation type="journal article" date="2013" name="Nature">
        <title>Insights into bilaterian evolution from three spiralian genomes.</title>
        <authorList>
            <person name="Simakov O."/>
            <person name="Marletaz F."/>
            <person name="Cho S.J."/>
            <person name="Edsinger-Gonzales E."/>
            <person name="Havlak P."/>
            <person name="Hellsten U."/>
            <person name="Kuo D.H."/>
            <person name="Larsson T."/>
            <person name="Lv J."/>
            <person name="Arendt D."/>
            <person name="Savage R."/>
            <person name="Osoegawa K."/>
            <person name="de Jong P."/>
            <person name="Grimwood J."/>
            <person name="Chapman J.A."/>
            <person name="Shapiro H."/>
            <person name="Aerts A."/>
            <person name="Otillar R.P."/>
            <person name="Terry A.Y."/>
            <person name="Boore J.L."/>
            <person name="Grigoriev I.V."/>
            <person name="Lindberg D.R."/>
            <person name="Seaver E.C."/>
            <person name="Weisblat D.A."/>
            <person name="Putnam N.H."/>
            <person name="Rokhsar D.S."/>
        </authorList>
    </citation>
    <scope>NUCLEOTIDE SEQUENCE</scope>
</reference>
<proteinExistence type="inferred from homology"/>
<gene>
    <name evidence="4" type="primary">20209258</name>
    <name evidence="3" type="ORF">HELRODRAFT_183923</name>
</gene>
<reference evidence="5" key="1">
    <citation type="submission" date="2012-12" db="EMBL/GenBank/DDBJ databases">
        <authorList>
            <person name="Hellsten U."/>
            <person name="Grimwood J."/>
            <person name="Chapman J.A."/>
            <person name="Shapiro H."/>
            <person name="Aerts A."/>
            <person name="Otillar R.P."/>
            <person name="Terry A.Y."/>
            <person name="Boore J.L."/>
            <person name="Simakov O."/>
            <person name="Marletaz F."/>
            <person name="Cho S.-J."/>
            <person name="Edsinger-Gonzales E."/>
            <person name="Havlak P."/>
            <person name="Kuo D.-H."/>
            <person name="Larsson T."/>
            <person name="Lv J."/>
            <person name="Arendt D."/>
            <person name="Savage R."/>
            <person name="Osoegawa K."/>
            <person name="de Jong P."/>
            <person name="Lindberg D.R."/>
            <person name="Seaver E.C."/>
            <person name="Weisblat D.A."/>
            <person name="Putnam N.H."/>
            <person name="Grigoriev I.V."/>
            <person name="Rokhsar D.S."/>
        </authorList>
    </citation>
    <scope>NUCLEOTIDE SEQUENCE</scope>
</reference>
<dbReference type="AlphaFoldDB" id="T1FKA9"/>
<dbReference type="Gene3D" id="3.40.50.1820">
    <property type="entry name" value="alpha/beta hydrolase"/>
    <property type="match status" value="1"/>
</dbReference>
<dbReference type="KEGG" id="hro:HELRODRAFT_183923"/>
<dbReference type="InterPro" id="IPR004142">
    <property type="entry name" value="NDRG"/>
</dbReference>
<sequence>MDVLARKSTKNLIAIKRPSATLAQNFAPSVKFFAFPAKNLNVLKILALTSQTKDSDQLKAAIEGYQEILRHKANPKNLKKFVEACPVLLITGQKSVFNGTTRALHQSILKTCCDKGKVEFIEVAGVANILEEKPDKLAESLQYFLQGLGLVSSLPMHNMSRTVPPPLRVRSMSMVEYDLPACQRHNIAEEQGWANYGPYLTGKLFYAARETLFADKRNIRSHIPSHGKSSFRRIQQQQQHRQQQQ</sequence>
<dbReference type="Proteomes" id="UP000015101">
    <property type="component" value="Unassembled WGS sequence"/>
</dbReference>
<dbReference type="OrthoDB" id="191979at2759"/>
<organism evidence="4 5">
    <name type="scientific">Helobdella robusta</name>
    <name type="common">Californian leech</name>
    <dbReference type="NCBI Taxonomy" id="6412"/>
    <lineage>
        <taxon>Eukaryota</taxon>
        <taxon>Metazoa</taxon>
        <taxon>Spiralia</taxon>
        <taxon>Lophotrochozoa</taxon>
        <taxon>Annelida</taxon>
        <taxon>Clitellata</taxon>
        <taxon>Hirudinea</taxon>
        <taxon>Rhynchobdellida</taxon>
        <taxon>Glossiphoniidae</taxon>
        <taxon>Helobdella</taxon>
    </lineage>
</organism>
<dbReference type="eggNOG" id="ENOG502SXA3">
    <property type="taxonomic scope" value="Eukaryota"/>
</dbReference>
<accession>T1FKA9</accession>
<dbReference type="RefSeq" id="XP_009012176.1">
    <property type="nucleotide sequence ID" value="XM_009013928.1"/>
</dbReference>
<dbReference type="EMBL" id="AMQM01009077">
    <property type="status" value="NOT_ANNOTATED_CDS"/>
    <property type="molecule type" value="Genomic_DNA"/>
</dbReference>
<evidence type="ECO:0000313" key="5">
    <source>
        <dbReference type="Proteomes" id="UP000015101"/>
    </source>
</evidence>
<dbReference type="GeneID" id="20209258"/>
<dbReference type="EMBL" id="KB095927">
    <property type="protein sequence ID" value="ESO09706.1"/>
    <property type="molecule type" value="Genomic_DNA"/>
</dbReference>